<reference evidence="1" key="1">
    <citation type="journal article" date="2014" name="Front. Microbiol.">
        <title>High frequency of phylogenetically diverse reductive dehalogenase-homologous genes in deep subseafloor sedimentary metagenomes.</title>
        <authorList>
            <person name="Kawai M."/>
            <person name="Futagami T."/>
            <person name="Toyoda A."/>
            <person name="Takaki Y."/>
            <person name="Nishi S."/>
            <person name="Hori S."/>
            <person name="Arai W."/>
            <person name="Tsubouchi T."/>
            <person name="Morono Y."/>
            <person name="Uchiyama I."/>
            <person name="Ito T."/>
            <person name="Fujiyama A."/>
            <person name="Inagaki F."/>
            <person name="Takami H."/>
        </authorList>
    </citation>
    <scope>NUCLEOTIDE SEQUENCE</scope>
    <source>
        <strain evidence="1">Expedition CK06-06</strain>
    </source>
</reference>
<protein>
    <submittedName>
        <fullName evidence="1">Uncharacterized protein</fullName>
    </submittedName>
</protein>
<dbReference type="EMBL" id="BARW01034482">
    <property type="protein sequence ID" value="GAJ06903.1"/>
    <property type="molecule type" value="Genomic_DNA"/>
</dbReference>
<gene>
    <name evidence="1" type="ORF">S12H4_54036</name>
</gene>
<proteinExistence type="predicted"/>
<sequence length="156" mass="17260">MTELSDEEVNRIAEAVVEKAAEDVGIRDIMIGSVMGKGAIPLYGRETRKEPCACCLIDPKGPNAPENRMCTTKGAIGTLSDREEREWCSEINIVADGRCARAMSIREAARECKEKHPSDTEAFFRCYIPAFSQITKGGSNPSLVNEDSLKEKYIRN</sequence>
<feature type="non-terminal residue" evidence="1">
    <location>
        <position position="156"/>
    </location>
</feature>
<accession>X1TNJ8</accession>
<dbReference type="AlphaFoldDB" id="X1TNJ8"/>
<name>X1TNJ8_9ZZZZ</name>
<evidence type="ECO:0000313" key="1">
    <source>
        <dbReference type="EMBL" id="GAJ06903.1"/>
    </source>
</evidence>
<organism evidence="1">
    <name type="scientific">marine sediment metagenome</name>
    <dbReference type="NCBI Taxonomy" id="412755"/>
    <lineage>
        <taxon>unclassified sequences</taxon>
        <taxon>metagenomes</taxon>
        <taxon>ecological metagenomes</taxon>
    </lineage>
</organism>
<comment type="caution">
    <text evidence="1">The sequence shown here is derived from an EMBL/GenBank/DDBJ whole genome shotgun (WGS) entry which is preliminary data.</text>
</comment>